<accession>A0A438D166</accession>
<evidence type="ECO:0000259" key="1">
    <source>
        <dbReference type="Pfam" id="PF13966"/>
    </source>
</evidence>
<dbReference type="InterPro" id="IPR026960">
    <property type="entry name" value="RVT-Znf"/>
</dbReference>
<comment type="caution">
    <text evidence="2">The sequence shown here is derived from an EMBL/GenBank/DDBJ whole genome shotgun (WGS) entry which is preliminary data.</text>
</comment>
<dbReference type="Proteomes" id="UP000288805">
    <property type="component" value="Unassembled WGS sequence"/>
</dbReference>
<gene>
    <name evidence="2" type="ORF">CK203_083949</name>
</gene>
<evidence type="ECO:0000313" key="3">
    <source>
        <dbReference type="Proteomes" id="UP000288805"/>
    </source>
</evidence>
<dbReference type="Pfam" id="PF13966">
    <property type="entry name" value="zf-RVT"/>
    <property type="match status" value="1"/>
</dbReference>
<dbReference type="EMBL" id="QGNW01001858">
    <property type="protein sequence ID" value="RVW29208.1"/>
    <property type="molecule type" value="Genomic_DNA"/>
</dbReference>
<feature type="domain" description="Reverse transcriptase zinc-binding" evidence="1">
    <location>
        <begin position="46"/>
        <end position="130"/>
    </location>
</feature>
<reference evidence="2 3" key="1">
    <citation type="journal article" date="2018" name="PLoS Genet.">
        <title>Population sequencing reveals clonal diversity and ancestral inbreeding in the grapevine cultivar Chardonnay.</title>
        <authorList>
            <person name="Roach M.J."/>
            <person name="Johnson D.L."/>
            <person name="Bohlmann J."/>
            <person name="van Vuuren H.J."/>
            <person name="Jones S.J."/>
            <person name="Pretorius I.S."/>
            <person name="Schmidt S.A."/>
            <person name="Borneman A.R."/>
        </authorList>
    </citation>
    <scope>NUCLEOTIDE SEQUENCE [LARGE SCALE GENOMIC DNA]</scope>
    <source>
        <strain evidence="3">cv. Chardonnay</strain>
        <tissue evidence="2">Leaf</tissue>
    </source>
</reference>
<evidence type="ECO:0000313" key="2">
    <source>
        <dbReference type="EMBL" id="RVW29208.1"/>
    </source>
</evidence>
<organism evidence="2 3">
    <name type="scientific">Vitis vinifera</name>
    <name type="common">Grape</name>
    <dbReference type="NCBI Taxonomy" id="29760"/>
    <lineage>
        <taxon>Eukaryota</taxon>
        <taxon>Viridiplantae</taxon>
        <taxon>Streptophyta</taxon>
        <taxon>Embryophyta</taxon>
        <taxon>Tracheophyta</taxon>
        <taxon>Spermatophyta</taxon>
        <taxon>Magnoliopsida</taxon>
        <taxon>eudicotyledons</taxon>
        <taxon>Gunneridae</taxon>
        <taxon>Pentapetalae</taxon>
        <taxon>rosids</taxon>
        <taxon>Vitales</taxon>
        <taxon>Vitaceae</taxon>
        <taxon>Viteae</taxon>
        <taxon>Vitis</taxon>
    </lineage>
</organism>
<proteinExistence type="predicted"/>
<name>A0A438D166_VITVI</name>
<protein>
    <recommendedName>
        <fullName evidence="1">Reverse transcriptase zinc-binding domain-containing protein</fullName>
    </recommendedName>
</protein>
<sequence length="392" mass="44419">MQSLSPVVCFGGPKECLGELLHMLRDLRISLEEDSVIWKGGGHDRFRIRDAYKLLTGPNVITFPKESIWVDKVPTKVAFFAWEASWEKVLTLDKLQRRGWHLPNRCFLCGCEEENVNHILLHSTVVRALWEIVLALFGANWVFPEKVKEIWARVYMGEESSSLLGFFGMVCRSLRGESVAWLERPFTKKEICQAIVQLDKDKAPEPDGFTMVVFQEYWDVIKEDLARVFSKFHRSGVIANVLSRQLQGVLNETIHITPGVFVNGRQILDAPLIANEVGSKLLEAQDKGNPLPHFLFVIVADVLSILILRAKENRLLEGFTIGRSGRINALGKPLHKSFRIFPNTLGWLWEMGREFVYGKTCGGGQTFVSSIPRRSSKTHVPSFLFALIPISS</sequence>
<dbReference type="AlphaFoldDB" id="A0A438D166"/>